<dbReference type="PANTHER" id="PTHR46173:SF1">
    <property type="entry name" value="CCA TRNA NUCLEOTIDYLTRANSFERASE 1, MITOCHONDRIAL"/>
    <property type="match status" value="1"/>
</dbReference>
<evidence type="ECO:0000256" key="8">
    <source>
        <dbReference type="ARBA" id="ARBA00022840"/>
    </source>
</evidence>
<accession>A0A4S3B8N3</accession>
<organism evidence="15 16">
    <name type="scientific">Vagococcus silagei</name>
    <dbReference type="NCBI Taxonomy" id="2508885"/>
    <lineage>
        <taxon>Bacteria</taxon>
        <taxon>Bacillati</taxon>
        <taxon>Bacillota</taxon>
        <taxon>Bacilli</taxon>
        <taxon>Lactobacillales</taxon>
        <taxon>Enterococcaceae</taxon>
        <taxon>Vagococcus</taxon>
    </lineage>
</organism>
<dbReference type="GO" id="GO:0000287">
    <property type="term" value="F:magnesium ion binding"/>
    <property type="evidence" value="ECO:0007669"/>
    <property type="project" value="UniProtKB-UniRule"/>
</dbReference>
<dbReference type="Pfam" id="PF13735">
    <property type="entry name" value="tRNA_NucTran2_2"/>
    <property type="match status" value="1"/>
</dbReference>
<comment type="subunit">
    <text evidence="11">Homodimer.</text>
</comment>
<feature type="binding site" evidence="11">
    <location>
        <position position="116"/>
    </location>
    <ligand>
        <name>ATP</name>
        <dbReference type="ChEBI" id="CHEBI:30616"/>
    </ligand>
</feature>
<dbReference type="CDD" id="cd05398">
    <property type="entry name" value="NT_ClassII-CCAase"/>
    <property type="match status" value="1"/>
</dbReference>
<keyword evidence="5 11" id="KW-0479">Metal-binding</keyword>
<dbReference type="InterPro" id="IPR043519">
    <property type="entry name" value="NT_sf"/>
</dbReference>
<sequence>MKLENLPQEFTDAIPVMEKIIAAGFEAYFVGGSVRDCFLNQPIHDVDIATSAYPEEIKAIFKKTIDVGIEHGTVLVLADQGEYEITTFRTESTYQDFRRPDQVTFVRSLEEDLKRRDFTMNALAMTTEGEVIDLFDGVQSIKNHEIVAVGNPQERFFEDALRMMRALRFASQLDFDIEVKTLQAIKKHAHLLEKISVERIEIEWVKLLLGQNRAKGLALFIETACYEYCPGLKHQAQALNRFLKLPSNKISNETLAWLLLIYKLEVNNVSKWMKQWKVSNKMIQDLTAGLALLKIRLEDEWRSNMLYHANPNLIQLVEDAREFLGKDNDYLAAISLYEELPIHKIQELEVNGQVLMQHTQKKGGPWLGETLHELERQVVNGDIQNNQVDLLSKADELLGEEA</sequence>
<dbReference type="HAMAP" id="MF_01263">
    <property type="entry name" value="CCA_bact_type3"/>
    <property type="match status" value="1"/>
</dbReference>
<dbReference type="InterPro" id="IPR002646">
    <property type="entry name" value="PolA_pol_head_dom"/>
</dbReference>
<feature type="binding site" evidence="11">
    <location>
        <position position="47"/>
    </location>
    <ligand>
        <name>Mg(2+)</name>
        <dbReference type="ChEBI" id="CHEBI:18420"/>
    </ligand>
</feature>
<protein>
    <recommendedName>
        <fullName evidence="11">CCA-adding enzyme</fullName>
        <ecNumber evidence="11">2.7.7.72</ecNumber>
    </recommendedName>
    <alternativeName>
        <fullName evidence="11">CCA tRNA nucleotidyltransferase</fullName>
    </alternativeName>
    <alternativeName>
        <fullName evidence="11">tRNA CCA-pyrophosphorylase</fullName>
    </alternativeName>
    <alternativeName>
        <fullName evidence="11">tRNA adenylyl-/cytidylyl- transferase</fullName>
    </alternativeName>
    <alternativeName>
        <fullName evidence="11">tRNA nucleotidyltransferase</fullName>
    </alternativeName>
    <alternativeName>
        <fullName evidence="11">tRNA-NT</fullName>
    </alternativeName>
</protein>
<evidence type="ECO:0000256" key="7">
    <source>
        <dbReference type="ARBA" id="ARBA00022800"/>
    </source>
</evidence>
<dbReference type="Pfam" id="PF01743">
    <property type="entry name" value="PolyA_pol"/>
    <property type="match status" value="1"/>
</dbReference>
<feature type="binding site" evidence="11">
    <location>
        <position position="162"/>
    </location>
    <ligand>
        <name>CTP</name>
        <dbReference type="ChEBI" id="CHEBI:37563"/>
    </ligand>
</feature>
<evidence type="ECO:0000256" key="1">
    <source>
        <dbReference type="ARBA" id="ARBA00001946"/>
    </source>
</evidence>
<comment type="miscellaneous">
    <text evidence="11">A single active site specifically recognizes both ATP and CTP and is responsible for their addition.</text>
</comment>
<evidence type="ECO:0000256" key="2">
    <source>
        <dbReference type="ARBA" id="ARBA00022679"/>
    </source>
</evidence>
<keyword evidence="6 11" id="KW-0547">Nucleotide-binding</keyword>
<dbReference type="SUPFAM" id="SSF81301">
    <property type="entry name" value="Nucleotidyltransferase"/>
    <property type="match status" value="1"/>
</dbReference>
<feature type="binding site" evidence="11">
    <location>
        <position position="168"/>
    </location>
    <ligand>
        <name>CTP</name>
        <dbReference type="ChEBI" id="CHEBI:37563"/>
    </ligand>
</feature>
<feature type="binding site" evidence="11">
    <location>
        <position position="168"/>
    </location>
    <ligand>
        <name>ATP</name>
        <dbReference type="ChEBI" id="CHEBI:30616"/>
    </ligand>
</feature>
<keyword evidence="9 11" id="KW-0460">Magnesium</keyword>
<comment type="catalytic activity">
    <reaction evidence="11">
        <text>a tRNA with a 3' CCA end + 2 CTP + ATP = a tRNA with a 3' CCACCA end + 3 diphosphate</text>
        <dbReference type="Rhea" id="RHEA:76235"/>
        <dbReference type="Rhea" id="RHEA-COMP:10468"/>
        <dbReference type="Rhea" id="RHEA-COMP:18655"/>
        <dbReference type="ChEBI" id="CHEBI:30616"/>
        <dbReference type="ChEBI" id="CHEBI:33019"/>
        <dbReference type="ChEBI" id="CHEBI:37563"/>
        <dbReference type="ChEBI" id="CHEBI:83071"/>
        <dbReference type="ChEBI" id="CHEBI:195187"/>
    </reaction>
</comment>
<evidence type="ECO:0000256" key="5">
    <source>
        <dbReference type="ARBA" id="ARBA00022723"/>
    </source>
</evidence>
<dbReference type="PANTHER" id="PTHR46173">
    <property type="entry name" value="CCA TRNA NUCLEOTIDYLTRANSFERASE 1, MITOCHONDRIAL"/>
    <property type="match status" value="1"/>
</dbReference>
<keyword evidence="4 11" id="KW-0548">Nucleotidyltransferase</keyword>
<feature type="domain" description="CCA-adding enzyme C-terminal" evidence="14">
    <location>
        <begin position="249"/>
        <end position="393"/>
    </location>
</feature>
<dbReference type="SUPFAM" id="SSF81891">
    <property type="entry name" value="Poly A polymerase C-terminal region-like"/>
    <property type="match status" value="1"/>
</dbReference>
<keyword evidence="10 11" id="KW-0694">RNA-binding</keyword>
<keyword evidence="8 11" id="KW-0067">ATP-binding</keyword>
<keyword evidence="2 11" id="KW-0808">Transferase</keyword>
<feature type="binding site" evidence="11">
    <location>
        <position position="35"/>
    </location>
    <ligand>
        <name>ATP</name>
        <dbReference type="ChEBI" id="CHEBI:30616"/>
    </ligand>
</feature>
<dbReference type="InterPro" id="IPR032810">
    <property type="entry name" value="CCA-adding_enz_C"/>
</dbReference>
<comment type="cofactor">
    <cofactor evidence="1 11">
        <name>Mg(2+)</name>
        <dbReference type="ChEBI" id="CHEBI:18420"/>
    </cofactor>
</comment>
<dbReference type="GO" id="GO:0042245">
    <property type="term" value="P:RNA repair"/>
    <property type="evidence" value="ECO:0007669"/>
    <property type="project" value="UniProtKB-KW"/>
</dbReference>
<dbReference type="EMBL" id="SDGV01000014">
    <property type="protein sequence ID" value="THB61295.1"/>
    <property type="molecule type" value="Genomic_DNA"/>
</dbReference>
<feature type="binding site" evidence="11">
    <location>
        <position position="116"/>
    </location>
    <ligand>
        <name>CTP</name>
        <dbReference type="ChEBI" id="CHEBI:37563"/>
    </ligand>
</feature>
<dbReference type="RefSeq" id="WP_136136759.1">
    <property type="nucleotide sequence ID" value="NZ_SDGV01000014.1"/>
</dbReference>
<feature type="binding site" evidence="11">
    <location>
        <position position="165"/>
    </location>
    <ligand>
        <name>ATP</name>
        <dbReference type="ChEBI" id="CHEBI:30616"/>
    </ligand>
</feature>
<feature type="binding site" evidence="11">
    <location>
        <position position="162"/>
    </location>
    <ligand>
        <name>ATP</name>
        <dbReference type="ChEBI" id="CHEBI:30616"/>
    </ligand>
</feature>
<feature type="binding site" evidence="11">
    <location>
        <position position="35"/>
    </location>
    <ligand>
        <name>CTP</name>
        <dbReference type="ChEBI" id="CHEBI:37563"/>
    </ligand>
</feature>
<feature type="domain" description="Poly A polymerase head" evidence="12">
    <location>
        <begin position="27"/>
        <end position="146"/>
    </location>
</feature>
<dbReference type="NCBIfam" id="NF009814">
    <property type="entry name" value="PRK13299.1"/>
    <property type="match status" value="1"/>
</dbReference>
<evidence type="ECO:0000259" key="12">
    <source>
        <dbReference type="Pfam" id="PF01743"/>
    </source>
</evidence>
<evidence type="ECO:0000259" key="13">
    <source>
        <dbReference type="Pfam" id="PF12627"/>
    </source>
</evidence>
<evidence type="ECO:0000259" key="14">
    <source>
        <dbReference type="Pfam" id="PF13735"/>
    </source>
</evidence>
<comment type="caution">
    <text evidence="15">The sequence shown here is derived from an EMBL/GenBank/DDBJ whole genome shotgun (WGS) entry which is preliminary data.</text>
</comment>
<keyword evidence="7 11" id="KW-0692">RNA repair</keyword>
<dbReference type="Proteomes" id="UP000310506">
    <property type="component" value="Unassembled WGS sequence"/>
</dbReference>
<evidence type="ECO:0000256" key="3">
    <source>
        <dbReference type="ARBA" id="ARBA00022694"/>
    </source>
</evidence>
<feature type="binding site" evidence="11">
    <location>
        <position position="159"/>
    </location>
    <ligand>
        <name>CTP</name>
        <dbReference type="ChEBI" id="CHEBI:37563"/>
    </ligand>
</feature>
<feature type="binding site" evidence="11">
    <location>
        <position position="32"/>
    </location>
    <ligand>
        <name>ATP</name>
        <dbReference type="ChEBI" id="CHEBI:30616"/>
    </ligand>
</feature>
<evidence type="ECO:0000256" key="10">
    <source>
        <dbReference type="ARBA" id="ARBA00022884"/>
    </source>
</evidence>
<comment type="similarity">
    <text evidence="11">Belongs to the tRNA nucleotidyltransferase/poly(A) polymerase family. Bacterial CCA-adding enzyme type 3 subfamily.</text>
</comment>
<evidence type="ECO:0000256" key="4">
    <source>
        <dbReference type="ARBA" id="ARBA00022695"/>
    </source>
</evidence>
<dbReference type="OrthoDB" id="9805698at2"/>
<dbReference type="InterPro" id="IPR023068">
    <property type="entry name" value="CCA-adding_enz_firmicutes"/>
</dbReference>
<evidence type="ECO:0000256" key="11">
    <source>
        <dbReference type="HAMAP-Rule" id="MF_01263"/>
    </source>
</evidence>
<dbReference type="Gene3D" id="1.10.110.30">
    <property type="match status" value="1"/>
</dbReference>
<feature type="binding site" evidence="11">
    <location>
        <position position="159"/>
    </location>
    <ligand>
        <name>ATP</name>
        <dbReference type="ChEBI" id="CHEBI:30616"/>
    </ligand>
</feature>
<gene>
    <name evidence="11" type="primary">cca</name>
    <name evidence="15" type="ORF">ESZ54_05980</name>
</gene>
<dbReference type="GO" id="GO:0004810">
    <property type="term" value="F:CCA tRNA nucleotidyltransferase activity"/>
    <property type="evidence" value="ECO:0007669"/>
    <property type="project" value="UniProtKB-UniRule"/>
</dbReference>
<feature type="domain" description="tRNA nucleotidyltransferase/poly(A) polymerase RNA and SrmB- binding" evidence="13">
    <location>
        <begin position="174"/>
        <end position="232"/>
    </location>
</feature>
<dbReference type="Pfam" id="PF12627">
    <property type="entry name" value="PolyA_pol_RNAbd"/>
    <property type="match status" value="1"/>
</dbReference>
<dbReference type="Gene3D" id="1.10.246.80">
    <property type="match status" value="1"/>
</dbReference>
<comment type="function">
    <text evidence="11">Catalyzes the addition and repair of the essential 3'-terminal CCA sequence in tRNAs without using a nucleic acid template. Adds these three nucleotides in the order of C, C, and A to the tRNA nucleotide-73, using CTP and ATP as substrates and producing inorganic pyrophosphate. tRNA 3'-terminal CCA addition is required both for tRNA processing and repair. Also involved in tRNA surveillance by mediating tandem CCA addition to generate a CCACCA at the 3' terminus of unstable tRNAs. While stable tRNAs receive only 3'-terminal CCA, unstable tRNAs are marked with CCACCA and rapidly degraded.</text>
</comment>
<keyword evidence="3 11" id="KW-0819">tRNA processing</keyword>
<proteinExistence type="inferred from homology"/>
<comment type="catalytic activity">
    <reaction evidence="11">
        <text>a tRNA precursor + 2 CTP + ATP = a tRNA with a 3' CCA end + 3 diphosphate</text>
        <dbReference type="Rhea" id="RHEA:14433"/>
        <dbReference type="Rhea" id="RHEA-COMP:10465"/>
        <dbReference type="Rhea" id="RHEA-COMP:10468"/>
        <dbReference type="ChEBI" id="CHEBI:30616"/>
        <dbReference type="ChEBI" id="CHEBI:33019"/>
        <dbReference type="ChEBI" id="CHEBI:37563"/>
        <dbReference type="ChEBI" id="CHEBI:74896"/>
        <dbReference type="ChEBI" id="CHEBI:83071"/>
        <dbReference type="EC" id="2.7.7.72"/>
    </reaction>
</comment>
<reference evidence="15 16" key="1">
    <citation type="submission" date="2019-01" db="EMBL/GenBank/DDBJ databases">
        <title>Vagococcus silagei sp. nov. isolated from brewer's grain.</title>
        <authorList>
            <person name="Guu J.-R."/>
        </authorList>
    </citation>
    <scope>NUCLEOTIDE SEQUENCE [LARGE SCALE GENOMIC DNA]</scope>
    <source>
        <strain evidence="15 16">2B-2</strain>
    </source>
</reference>
<dbReference type="InterPro" id="IPR050264">
    <property type="entry name" value="Bact_CCA-adding_enz_type3_sf"/>
</dbReference>
<evidence type="ECO:0000313" key="15">
    <source>
        <dbReference type="EMBL" id="THB61295.1"/>
    </source>
</evidence>
<dbReference type="Gene3D" id="3.30.460.10">
    <property type="entry name" value="Beta Polymerase, domain 2"/>
    <property type="match status" value="1"/>
</dbReference>
<dbReference type="GO" id="GO:0000049">
    <property type="term" value="F:tRNA binding"/>
    <property type="evidence" value="ECO:0007669"/>
    <property type="project" value="UniProtKB-UniRule"/>
</dbReference>
<keyword evidence="16" id="KW-1185">Reference proteome</keyword>
<evidence type="ECO:0000313" key="16">
    <source>
        <dbReference type="Proteomes" id="UP000310506"/>
    </source>
</evidence>
<dbReference type="Gene3D" id="1.20.58.560">
    <property type="match status" value="1"/>
</dbReference>
<dbReference type="GO" id="GO:0005524">
    <property type="term" value="F:ATP binding"/>
    <property type="evidence" value="ECO:0007669"/>
    <property type="project" value="UniProtKB-UniRule"/>
</dbReference>
<dbReference type="GO" id="GO:0160016">
    <property type="term" value="F:CCACCA tRNA nucleotidyltransferase activity"/>
    <property type="evidence" value="ECO:0007669"/>
    <property type="project" value="RHEA"/>
</dbReference>
<feature type="binding site" evidence="11">
    <location>
        <position position="165"/>
    </location>
    <ligand>
        <name>CTP</name>
        <dbReference type="ChEBI" id="CHEBI:37563"/>
    </ligand>
</feature>
<name>A0A4S3B8N3_9ENTE</name>
<dbReference type="InterPro" id="IPR032828">
    <property type="entry name" value="PolyA_RNA-bd"/>
</dbReference>
<evidence type="ECO:0000256" key="6">
    <source>
        <dbReference type="ARBA" id="ARBA00022741"/>
    </source>
</evidence>
<dbReference type="AlphaFoldDB" id="A0A4S3B8N3"/>
<dbReference type="GO" id="GO:0001680">
    <property type="term" value="P:tRNA 3'-terminal CCA addition"/>
    <property type="evidence" value="ECO:0007669"/>
    <property type="project" value="UniProtKB-UniRule"/>
</dbReference>
<dbReference type="EC" id="2.7.7.72" evidence="11"/>
<feature type="binding site" evidence="11">
    <location>
        <position position="32"/>
    </location>
    <ligand>
        <name>CTP</name>
        <dbReference type="ChEBI" id="CHEBI:37563"/>
    </ligand>
</feature>
<feature type="binding site" evidence="11">
    <location>
        <position position="45"/>
    </location>
    <ligand>
        <name>Mg(2+)</name>
        <dbReference type="ChEBI" id="CHEBI:18420"/>
    </ligand>
</feature>
<evidence type="ECO:0000256" key="9">
    <source>
        <dbReference type="ARBA" id="ARBA00022842"/>
    </source>
</evidence>